<organism evidence="1 2">
    <name type="scientific">Glaciecola siphonariae</name>
    <dbReference type="NCBI Taxonomy" id="521012"/>
    <lineage>
        <taxon>Bacteria</taxon>
        <taxon>Pseudomonadati</taxon>
        <taxon>Pseudomonadota</taxon>
        <taxon>Gammaproteobacteria</taxon>
        <taxon>Alteromonadales</taxon>
        <taxon>Alteromonadaceae</taxon>
        <taxon>Glaciecola</taxon>
    </lineage>
</organism>
<dbReference type="Gene3D" id="1.10.3210.10">
    <property type="entry name" value="Hypothetical protein af1432"/>
    <property type="match status" value="1"/>
</dbReference>
<protein>
    <submittedName>
        <fullName evidence="1">HD domain-containing protein</fullName>
    </submittedName>
</protein>
<evidence type="ECO:0000313" key="1">
    <source>
        <dbReference type="EMBL" id="MFC4701505.1"/>
    </source>
</evidence>
<sequence length="143" mass="16363">MGRYRDDNEIDEANFEFEGYDIELTAVGFEHYRAKPTSFVAPSLLRLNKALMLASRAHKYQRRKYDKSPYLNHLLEVQDLLVNTAQVRDEDIIIGGLLHDVIEDADVTKTDLLNEFGNLGNLGVRFFENASILKSRSRGFSPL</sequence>
<dbReference type="PANTHER" id="PTHR46246:SF1">
    <property type="entry name" value="GUANOSINE-3',5'-BIS(DIPHOSPHATE) 3'-PYROPHOSPHOHYDROLASE MESH1"/>
    <property type="match status" value="1"/>
</dbReference>
<dbReference type="InterPro" id="IPR052194">
    <property type="entry name" value="MESH1"/>
</dbReference>
<name>A0ABV9LYW9_9ALTE</name>
<keyword evidence="2" id="KW-1185">Reference proteome</keyword>
<dbReference type="RefSeq" id="WP_382410048.1">
    <property type="nucleotide sequence ID" value="NZ_JBHSGU010000012.1"/>
</dbReference>
<dbReference type="Proteomes" id="UP001595897">
    <property type="component" value="Unassembled WGS sequence"/>
</dbReference>
<dbReference type="Pfam" id="PF13328">
    <property type="entry name" value="HD_4"/>
    <property type="match status" value="1"/>
</dbReference>
<gene>
    <name evidence="1" type="ORF">ACFO4O_15175</name>
</gene>
<comment type="caution">
    <text evidence="1">The sequence shown here is derived from an EMBL/GenBank/DDBJ whole genome shotgun (WGS) entry which is preliminary data.</text>
</comment>
<dbReference type="PANTHER" id="PTHR46246">
    <property type="entry name" value="GUANOSINE-3',5'-BIS(DIPHOSPHATE) 3'-PYROPHOSPHOHYDROLASE MESH1"/>
    <property type="match status" value="1"/>
</dbReference>
<proteinExistence type="predicted"/>
<dbReference type="EMBL" id="JBHSGU010000012">
    <property type="protein sequence ID" value="MFC4701505.1"/>
    <property type="molecule type" value="Genomic_DNA"/>
</dbReference>
<evidence type="ECO:0000313" key="2">
    <source>
        <dbReference type="Proteomes" id="UP001595897"/>
    </source>
</evidence>
<dbReference type="SUPFAM" id="SSF109604">
    <property type="entry name" value="HD-domain/PDEase-like"/>
    <property type="match status" value="1"/>
</dbReference>
<accession>A0ABV9LYW9</accession>
<reference evidence="2" key="1">
    <citation type="journal article" date="2019" name="Int. J. Syst. Evol. Microbiol.">
        <title>The Global Catalogue of Microorganisms (GCM) 10K type strain sequencing project: providing services to taxonomists for standard genome sequencing and annotation.</title>
        <authorList>
            <consortium name="The Broad Institute Genomics Platform"/>
            <consortium name="The Broad Institute Genome Sequencing Center for Infectious Disease"/>
            <person name="Wu L."/>
            <person name="Ma J."/>
        </authorList>
    </citation>
    <scope>NUCLEOTIDE SEQUENCE [LARGE SCALE GENOMIC DNA]</scope>
    <source>
        <strain evidence="2">KACC 12507</strain>
    </source>
</reference>